<protein>
    <submittedName>
        <fullName evidence="5">Thiosulfate sulfurtransferase, rhodanese</fullName>
        <ecNumber evidence="5">2.8.1.1</ecNumber>
    </submittedName>
</protein>
<dbReference type="Gene3D" id="3.40.250.10">
    <property type="entry name" value="Rhodanese-like domain"/>
    <property type="match status" value="2"/>
</dbReference>
<dbReference type="Pfam" id="PF00581">
    <property type="entry name" value="Rhodanese"/>
    <property type="match status" value="2"/>
</dbReference>
<dbReference type="InterPro" id="IPR036873">
    <property type="entry name" value="Rhodanese-like_dom_sf"/>
</dbReference>
<dbReference type="CDD" id="cd01448">
    <property type="entry name" value="TST_Repeat_1"/>
    <property type="match status" value="1"/>
</dbReference>
<dbReference type="InterPro" id="IPR001763">
    <property type="entry name" value="Rhodanese-like_dom"/>
</dbReference>
<dbReference type="PANTHER" id="PTHR11364">
    <property type="entry name" value="THIOSULFATE SULFERTANSFERASE"/>
    <property type="match status" value="1"/>
</dbReference>
<feature type="domain" description="Rhodanese" evidence="4">
    <location>
        <begin position="18"/>
        <end position="137"/>
    </location>
</feature>
<dbReference type="CDD" id="cd01449">
    <property type="entry name" value="TST_Repeat_2"/>
    <property type="match status" value="1"/>
</dbReference>
<reference evidence="5" key="1">
    <citation type="submission" date="2015-10" db="EMBL/GenBank/DDBJ databases">
        <authorList>
            <person name="Gilbert D.G."/>
        </authorList>
    </citation>
    <scope>NUCLEOTIDE SEQUENCE</scope>
</reference>
<dbReference type="AlphaFoldDB" id="A0A160U5J4"/>
<dbReference type="InterPro" id="IPR001307">
    <property type="entry name" value="Thiosulphate_STrfase_CS"/>
</dbReference>
<feature type="region of interest" description="Disordered" evidence="3">
    <location>
        <begin position="179"/>
        <end position="207"/>
    </location>
</feature>
<dbReference type="EC" id="2.8.1.1" evidence="5"/>
<proteinExistence type="predicted"/>
<dbReference type="InterPro" id="IPR045078">
    <property type="entry name" value="TST/MPST-like"/>
</dbReference>
<dbReference type="PROSITE" id="PS50206">
    <property type="entry name" value="RHODANESE_3"/>
    <property type="match status" value="2"/>
</dbReference>
<dbReference type="PANTHER" id="PTHR11364:SF27">
    <property type="entry name" value="SULFURTRANSFERASE"/>
    <property type="match status" value="1"/>
</dbReference>
<dbReference type="SMART" id="SM00450">
    <property type="entry name" value="RHOD"/>
    <property type="match status" value="2"/>
</dbReference>
<evidence type="ECO:0000259" key="4">
    <source>
        <dbReference type="PROSITE" id="PS50206"/>
    </source>
</evidence>
<feature type="compositionally biased region" description="Basic and acidic residues" evidence="3">
    <location>
        <begin position="179"/>
        <end position="191"/>
    </location>
</feature>
<evidence type="ECO:0000256" key="1">
    <source>
        <dbReference type="ARBA" id="ARBA00022679"/>
    </source>
</evidence>
<gene>
    <name evidence="5" type="ORF">MGWOODY_Hyp1530</name>
</gene>
<sequence>MESGDPLVTAEWLKEHISAPDVRVVDATWFPPFLNPEKTGRQAWAEGHIPGAVYFDIDAIKAGGTDLPHMLPDPVMFSSRARKLGLGDGNRIIVYDQFNFFASARVWWMLRVMGQRDVKVLDGGLKAWTDAGGETEDLPPVAVERHFTARVRTDLLKDSDQMLAASANSSHNIIDSRSAERFSGEAPEPREGLPSGHIPGSICLPSGELRTEDGRMKSAEELGKLFPNPLAPTIATCGSGVSAAVTALALARLGNWDVAVYDGSWAEWASDASRPVATGTA</sequence>
<name>A0A160U5J4_9ZZZZ</name>
<evidence type="ECO:0000313" key="5">
    <source>
        <dbReference type="EMBL" id="CUS57929.1"/>
    </source>
</evidence>
<keyword evidence="1 5" id="KW-0808">Transferase</keyword>
<dbReference type="PROSITE" id="PS00683">
    <property type="entry name" value="RHODANESE_2"/>
    <property type="match status" value="1"/>
</dbReference>
<keyword evidence="2" id="KW-0677">Repeat</keyword>
<organism evidence="5">
    <name type="scientific">hydrothermal vent metagenome</name>
    <dbReference type="NCBI Taxonomy" id="652676"/>
    <lineage>
        <taxon>unclassified sequences</taxon>
        <taxon>metagenomes</taxon>
        <taxon>ecological metagenomes</taxon>
    </lineage>
</organism>
<dbReference type="GO" id="GO:0004792">
    <property type="term" value="F:thiosulfate-cyanide sulfurtransferase activity"/>
    <property type="evidence" value="ECO:0007669"/>
    <property type="project" value="UniProtKB-EC"/>
</dbReference>
<dbReference type="SUPFAM" id="SSF52821">
    <property type="entry name" value="Rhodanese/Cell cycle control phosphatase"/>
    <property type="match status" value="2"/>
</dbReference>
<feature type="domain" description="Rhodanese" evidence="4">
    <location>
        <begin position="167"/>
        <end position="277"/>
    </location>
</feature>
<evidence type="ECO:0000256" key="3">
    <source>
        <dbReference type="SAM" id="MobiDB-lite"/>
    </source>
</evidence>
<accession>A0A160U5J4</accession>
<dbReference type="EMBL" id="CZQD01000051">
    <property type="protein sequence ID" value="CUS57929.1"/>
    <property type="molecule type" value="Genomic_DNA"/>
</dbReference>
<evidence type="ECO:0000256" key="2">
    <source>
        <dbReference type="ARBA" id="ARBA00022737"/>
    </source>
</evidence>